<sequence length="531" mass="57840">MALARGISRRDFLMRVGQAGGYGAAFTTMQSLGLLPMKGVLAEPIHAAPGVGKGTKVVVLGAGIGGLVSAYELRKLGYDVTVLEARERPGGRNWTGRKGTKVEFTDGTVQEIKWEEGNYQNLGPARLPSTHWTMLGYARELNVPMEVEINTTRSSLLQNDKANGGVPVVQRKAVNDTRGHVSELLAKCINQGALDAEITKEDRERMVAFLGVYGPLDKSGKYAGSERAGYKVYPGAGDQEPVNETPMDMHVLLDENFWNGLLYEEANDWQATMMQPVGGMDRIPFAFAKSLGDIVEYSSPVTEIRKTSKGVAISYTQGGTAKKLEAAYCISTLPFSILKKTPNDLSPEMKSVIDGSKMGHSLKVAWESRRFWEQDYNIYGGLSFVAQGPSPVWYPSGRLMHPTGIVVAGYMDESQVAGFSDMTMEQKFAASRATIEKLHPGHGKELTNPIYCGWRMVKWNEGSWIQTYGGGKQGYEKVIQADGPIYFAGDTASHIVGWQEGAALSARRAVDMISDKVKAARLAGYDGALPA</sequence>
<dbReference type="Gene3D" id="3.90.660.10">
    <property type="match status" value="1"/>
</dbReference>
<dbReference type="SUPFAM" id="SSF54373">
    <property type="entry name" value="FAD-linked reductases, C-terminal domain"/>
    <property type="match status" value="1"/>
</dbReference>
<keyword evidence="5" id="KW-0073">Auxin biosynthesis</keyword>
<dbReference type="RefSeq" id="WP_184218158.1">
    <property type="nucleotide sequence ID" value="NZ_JACHIP010000004.1"/>
</dbReference>
<comment type="pathway">
    <text evidence="1">Plant hormone metabolism; auxin biosynthesis.</text>
</comment>
<comment type="caution">
    <text evidence="8">The sequence shown here is derived from an EMBL/GenBank/DDBJ whole genome shotgun (WGS) entry which is preliminary data.</text>
</comment>
<evidence type="ECO:0000256" key="6">
    <source>
        <dbReference type="ARBA" id="ARBA00047321"/>
    </source>
</evidence>
<dbReference type="PANTHER" id="PTHR10742">
    <property type="entry name" value="FLAVIN MONOAMINE OXIDASE"/>
    <property type="match status" value="1"/>
</dbReference>
<dbReference type="InterPro" id="IPR036188">
    <property type="entry name" value="FAD/NAD-bd_sf"/>
</dbReference>
<evidence type="ECO:0000256" key="2">
    <source>
        <dbReference type="ARBA" id="ARBA00005833"/>
    </source>
</evidence>
<dbReference type="EMBL" id="JACHIP010000004">
    <property type="protein sequence ID" value="MBB5058480.1"/>
    <property type="molecule type" value="Genomic_DNA"/>
</dbReference>
<dbReference type="InterPro" id="IPR006311">
    <property type="entry name" value="TAT_signal"/>
</dbReference>
<reference evidence="8 9" key="1">
    <citation type="submission" date="2020-08" db="EMBL/GenBank/DDBJ databases">
        <title>Genomic Encyclopedia of Type Strains, Phase IV (KMG-V): Genome sequencing to study the core and pangenomes of soil and plant-associated prokaryotes.</title>
        <authorList>
            <person name="Whitman W."/>
        </authorList>
    </citation>
    <scope>NUCLEOTIDE SEQUENCE [LARGE SCALE GENOMIC DNA]</scope>
    <source>
        <strain evidence="8 9">M8UP14</strain>
    </source>
</reference>
<comment type="catalytic activity">
    <reaction evidence="6">
        <text>L-tryptophan + O2 = indole-3-acetamide + CO2 + H2O</text>
        <dbReference type="Rhea" id="RHEA:16165"/>
        <dbReference type="ChEBI" id="CHEBI:15377"/>
        <dbReference type="ChEBI" id="CHEBI:15379"/>
        <dbReference type="ChEBI" id="CHEBI:16031"/>
        <dbReference type="ChEBI" id="CHEBI:16526"/>
        <dbReference type="ChEBI" id="CHEBI:57912"/>
        <dbReference type="EC" id="1.13.12.3"/>
    </reaction>
</comment>
<dbReference type="EC" id="1.13.12.3" evidence="3"/>
<evidence type="ECO:0000313" key="8">
    <source>
        <dbReference type="EMBL" id="MBB5058480.1"/>
    </source>
</evidence>
<evidence type="ECO:0000256" key="4">
    <source>
        <dbReference type="ARBA" id="ARBA00017871"/>
    </source>
</evidence>
<accession>A0A7W7ZEJ8</accession>
<evidence type="ECO:0000259" key="7">
    <source>
        <dbReference type="Pfam" id="PF01593"/>
    </source>
</evidence>
<evidence type="ECO:0000313" key="9">
    <source>
        <dbReference type="Proteomes" id="UP000540989"/>
    </source>
</evidence>
<dbReference type="InterPro" id="IPR002937">
    <property type="entry name" value="Amino_oxidase"/>
</dbReference>
<comment type="similarity">
    <text evidence="2">Belongs to the tryptophan 2-monooxygenase family.</text>
</comment>
<dbReference type="Pfam" id="PF01593">
    <property type="entry name" value="Amino_oxidase"/>
    <property type="match status" value="1"/>
</dbReference>
<dbReference type="AlphaFoldDB" id="A0A7W7ZEJ8"/>
<organism evidence="8 9">
    <name type="scientific">Granulicella aggregans</name>
    <dbReference type="NCBI Taxonomy" id="474949"/>
    <lineage>
        <taxon>Bacteria</taxon>
        <taxon>Pseudomonadati</taxon>
        <taxon>Acidobacteriota</taxon>
        <taxon>Terriglobia</taxon>
        <taxon>Terriglobales</taxon>
        <taxon>Acidobacteriaceae</taxon>
        <taxon>Granulicella</taxon>
    </lineage>
</organism>
<evidence type="ECO:0000256" key="1">
    <source>
        <dbReference type="ARBA" id="ARBA00004814"/>
    </source>
</evidence>
<feature type="domain" description="Amine oxidase" evidence="7">
    <location>
        <begin position="64"/>
        <end position="511"/>
    </location>
</feature>
<dbReference type="Gene3D" id="3.50.50.60">
    <property type="entry name" value="FAD/NAD(P)-binding domain"/>
    <property type="match status" value="1"/>
</dbReference>
<keyword evidence="8" id="KW-0560">Oxidoreductase</keyword>
<proteinExistence type="inferred from homology"/>
<dbReference type="SUPFAM" id="SSF51905">
    <property type="entry name" value="FAD/NAD(P)-binding domain"/>
    <property type="match status" value="1"/>
</dbReference>
<protein>
    <recommendedName>
        <fullName evidence="4">Tryptophan 2-monooxygenase</fullName>
        <ecNumber evidence="3">1.13.12.3</ecNumber>
    </recommendedName>
</protein>
<dbReference type="PANTHER" id="PTHR10742:SF410">
    <property type="entry name" value="LYSINE-SPECIFIC HISTONE DEMETHYLASE 2"/>
    <property type="match status" value="1"/>
</dbReference>
<gene>
    <name evidence="8" type="ORF">HDF16_003194</name>
</gene>
<keyword evidence="9" id="KW-1185">Reference proteome</keyword>
<dbReference type="GO" id="GO:0009851">
    <property type="term" value="P:auxin biosynthetic process"/>
    <property type="evidence" value="ECO:0007669"/>
    <property type="project" value="UniProtKB-KW"/>
</dbReference>
<dbReference type="GO" id="GO:0050361">
    <property type="term" value="F:tryptophan 2-monooxygenase activity"/>
    <property type="evidence" value="ECO:0007669"/>
    <property type="project" value="UniProtKB-EC"/>
</dbReference>
<dbReference type="Gene3D" id="1.20.1440.240">
    <property type="match status" value="1"/>
</dbReference>
<name>A0A7W7ZEJ8_9BACT</name>
<dbReference type="Proteomes" id="UP000540989">
    <property type="component" value="Unassembled WGS sequence"/>
</dbReference>
<evidence type="ECO:0000256" key="3">
    <source>
        <dbReference type="ARBA" id="ARBA00012535"/>
    </source>
</evidence>
<evidence type="ECO:0000256" key="5">
    <source>
        <dbReference type="ARBA" id="ARBA00023070"/>
    </source>
</evidence>
<dbReference type="InterPro" id="IPR050281">
    <property type="entry name" value="Flavin_monoamine_oxidase"/>
</dbReference>
<dbReference type="PROSITE" id="PS51318">
    <property type="entry name" value="TAT"/>
    <property type="match status" value="1"/>
</dbReference>